<dbReference type="GO" id="GO:0008270">
    <property type="term" value="F:zinc ion binding"/>
    <property type="evidence" value="ECO:0007669"/>
    <property type="project" value="UniProtKB-UniRule"/>
</dbReference>
<reference evidence="10 11" key="1">
    <citation type="submission" date="2016-10" db="EMBL/GenBank/DDBJ databases">
        <authorList>
            <person name="de Groot N.N."/>
        </authorList>
    </citation>
    <scope>NUCLEOTIDE SEQUENCE [LARGE SCALE GENOMIC DNA]</scope>
    <source>
        <strain evidence="10 11">CGMCC 1.3442</strain>
    </source>
</reference>
<dbReference type="NCBIfam" id="NF002196">
    <property type="entry name" value="PRK01060.1-1"/>
    <property type="match status" value="1"/>
</dbReference>
<dbReference type="PROSITE" id="PS00731">
    <property type="entry name" value="AP_NUCLEASE_F2_3"/>
    <property type="match status" value="1"/>
</dbReference>
<dbReference type="CDD" id="cd00019">
    <property type="entry name" value="AP2Ec"/>
    <property type="match status" value="1"/>
</dbReference>
<dbReference type="EMBL" id="FNIG01000003">
    <property type="protein sequence ID" value="SDN18707.1"/>
    <property type="molecule type" value="Genomic_DNA"/>
</dbReference>
<keyword evidence="2 8" id="KW-0540">Nuclease</keyword>
<keyword evidence="11" id="KW-1185">Reference proteome</keyword>
<comment type="function">
    <text evidence="8">Endonuclease IV plays a role in DNA repair. It cleaves phosphodiester bonds at apurinic or apyrimidinic (AP) sites, generating a 3'-hydroxyl group and a 5'-terminal sugar phosphate.</text>
</comment>
<comment type="similarity">
    <text evidence="1 8">Belongs to the AP endonuclease 2 family.</text>
</comment>
<dbReference type="PROSITE" id="PS51432">
    <property type="entry name" value="AP_NUCLEASE_F2_4"/>
    <property type="match status" value="1"/>
</dbReference>
<dbReference type="RefSeq" id="WP_093856104.1">
    <property type="nucleotide sequence ID" value="NZ_BJVZ01000023.1"/>
</dbReference>
<dbReference type="Pfam" id="PF01261">
    <property type="entry name" value="AP_endonuc_2"/>
    <property type="match status" value="1"/>
</dbReference>
<dbReference type="FunFam" id="3.20.20.150:FF:000001">
    <property type="entry name" value="Probable endonuclease 4"/>
    <property type="match status" value="1"/>
</dbReference>
<evidence type="ECO:0000256" key="1">
    <source>
        <dbReference type="ARBA" id="ARBA00005340"/>
    </source>
</evidence>
<dbReference type="InterPro" id="IPR036237">
    <property type="entry name" value="Xyl_isomerase-like_sf"/>
</dbReference>
<dbReference type="OrthoDB" id="9805666at2"/>
<feature type="binding site" evidence="8">
    <location>
        <position position="183"/>
    </location>
    <ligand>
        <name>Zn(2+)</name>
        <dbReference type="ChEBI" id="CHEBI:29105"/>
        <label>3</label>
    </ligand>
</feature>
<evidence type="ECO:0000256" key="4">
    <source>
        <dbReference type="ARBA" id="ARBA00022763"/>
    </source>
</evidence>
<dbReference type="EC" id="3.1.21.2" evidence="8"/>
<dbReference type="GO" id="GO:0008081">
    <property type="term" value="F:phosphoric diester hydrolase activity"/>
    <property type="evidence" value="ECO:0007669"/>
    <property type="project" value="TreeGrafter"/>
</dbReference>
<feature type="binding site" evidence="8">
    <location>
        <position position="215"/>
    </location>
    <ligand>
        <name>Zn(2+)</name>
        <dbReference type="ChEBI" id="CHEBI:29105"/>
        <label>2</label>
    </ligand>
</feature>
<evidence type="ECO:0000259" key="9">
    <source>
        <dbReference type="Pfam" id="PF01261"/>
    </source>
</evidence>
<keyword evidence="3 8" id="KW-0479">Metal-binding</keyword>
<comment type="cofactor">
    <cofactor evidence="8">
        <name>Zn(2+)</name>
        <dbReference type="ChEBI" id="CHEBI:29105"/>
    </cofactor>
    <text evidence="8">Binds 3 Zn(2+) ions.</text>
</comment>
<keyword evidence="8" id="KW-0255">Endonuclease</keyword>
<dbReference type="PROSITE" id="PS00730">
    <property type="entry name" value="AP_NUCLEASE_F2_2"/>
    <property type="match status" value="1"/>
</dbReference>
<dbReference type="AlphaFoldDB" id="A0A1G9ZC89"/>
<feature type="binding site" evidence="8">
    <location>
        <position position="111"/>
    </location>
    <ligand>
        <name>Zn(2+)</name>
        <dbReference type="ChEBI" id="CHEBI:29105"/>
        <label>1</label>
    </ligand>
</feature>
<dbReference type="GO" id="GO:0006284">
    <property type="term" value="P:base-excision repair"/>
    <property type="evidence" value="ECO:0007669"/>
    <property type="project" value="TreeGrafter"/>
</dbReference>
<keyword evidence="4 8" id="KW-0227">DNA damage</keyword>
<dbReference type="PANTHER" id="PTHR21445:SF0">
    <property type="entry name" value="APURINIC-APYRIMIDINIC ENDONUCLEASE"/>
    <property type="match status" value="1"/>
</dbReference>
<feature type="binding site" evidence="8">
    <location>
        <position position="146"/>
    </location>
    <ligand>
        <name>Zn(2+)</name>
        <dbReference type="ChEBI" id="CHEBI:29105"/>
        <label>1</label>
    </ligand>
</feature>
<accession>A0A1G9ZC89</accession>
<feature type="binding site" evidence="8">
    <location>
        <position position="180"/>
    </location>
    <ligand>
        <name>Zn(2+)</name>
        <dbReference type="ChEBI" id="CHEBI:29105"/>
        <label>2</label>
    </ligand>
</feature>
<feature type="binding site" evidence="8">
    <location>
        <position position="70"/>
    </location>
    <ligand>
        <name>Zn(2+)</name>
        <dbReference type="ChEBI" id="CHEBI:29105"/>
        <label>1</label>
    </ligand>
</feature>
<name>A0A1G9ZC89_9BACI</name>
<evidence type="ECO:0000313" key="10">
    <source>
        <dbReference type="EMBL" id="SDN18707.1"/>
    </source>
</evidence>
<feature type="binding site" evidence="8">
    <location>
        <position position="228"/>
    </location>
    <ligand>
        <name>Zn(2+)</name>
        <dbReference type="ChEBI" id="CHEBI:29105"/>
        <label>3</label>
    </ligand>
</feature>
<dbReference type="GO" id="GO:0003677">
    <property type="term" value="F:DNA binding"/>
    <property type="evidence" value="ECO:0007669"/>
    <property type="project" value="InterPro"/>
</dbReference>
<feature type="binding site" evidence="8">
    <location>
        <position position="146"/>
    </location>
    <ligand>
        <name>Zn(2+)</name>
        <dbReference type="ChEBI" id="CHEBI:29105"/>
        <label>2</label>
    </ligand>
</feature>
<dbReference type="SMART" id="SM00518">
    <property type="entry name" value="AP2Ec"/>
    <property type="match status" value="1"/>
</dbReference>
<dbReference type="InterPro" id="IPR001719">
    <property type="entry name" value="AP_endonuc_2"/>
</dbReference>
<dbReference type="STRING" id="237069.SAMN05216498_1628"/>
<dbReference type="NCBIfam" id="TIGR00587">
    <property type="entry name" value="nfo"/>
    <property type="match status" value="1"/>
</dbReference>
<dbReference type="HAMAP" id="MF_00152">
    <property type="entry name" value="Nfo"/>
    <property type="match status" value="1"/>
</dbReference>
<dbReference type="GO" id="GO:0008833">
    <property type="term" value="F:deoxyribonuclease IV (phage-T4-induced) activity"/>
    <property type="evidence" value="ECO:0007669"/>
    <property type="project" value="UniProtKB-UniRule"/>
</dbReference>
<dbReference type="Gene3D" id="3.20.20.150">
    <property type="entry name" value="Divalent-metal-dependent TIM barrel enzymes"/>
    <property type="match status" value="1"/>
</dbReference>
<evidence type="ECO:0000256" key="2">
    <source>
        <dbReference type="ARBA" id="ARBA00022722"/>
    </source>
</evidence>
<dbReference type="SUPFAM" id="SSF51658">
    <property type="entry name" value="Xylose isomerase-like"/>
    <property type="match status" value="1"/>
</dbReference>
<gene>
    <name evidence="8" type="primary">nfo</name>
    <name evidence="10" type="ORF">SAMN05216498_1628</name>
</gene>
<evidence type="ECO:0000256" key="8">
    <source>
        <dbReference type="HAMAP-Rule" id="MF_00152"/>
    </source>
</evidence>
<dbReference type="InterPro" id="IPR013022">
    <property type="entry name" value="Xyl_isomerase-like_TIM-brl"/>
</dbReference>
<feature type="domain" description="Xylose isomerase-like TIM barrel" evidence="9">
    <location>
        <begin position="22"/>
        <end position="283"/>
    </location>
</feature>
<keyword evidence="5 8" id="KW-0378">Hydrolase</keyword>
<dbReference type="InterPro" id="IPR018246">
    <property type="entry name" value="AP_endonuc_F2_Zn_BS"/>
</dbReference>
<dbReference type="PROSITE" id="PS00729">
    <property type="entry name" value="AP_NUCLEASE_F2_1"/>
    <property type="match status" value="1"/>
</dbReference>
<proteinExistence type="inferred from homology"/>
<evidence type="ECO:0000256" key="5">
    <source>
        <dbReference type="ARBA" id="ARBA00022801"/>
    </source>
</evidence>
<feature type="binding site" evidence="8">
    <location>
        <position position="230"/>
    </location>
    <ligand>
        <name>Zn(2+)</name>
        <dbReference type="ChEBI" id="CHEBI:29105"/>
        <label>3</label>
    </ligand>
</feature>
<keyword evidence="7 8" id="KW-0234">DNA repair</keyword>
<dbReference type="PANTHER" id="PTHR21445">
    <property type="entry name" value="ENDONUCLEASE IV ENDODEOXYRIBONUCLEASE IV"/>
    <property type="match status" value="1"/>
</dbReference>
<organism evidence="10 11">
    <name type="scientific">Tenuibacillus multivorans</name>
    <dbReference type="NCBI Taxonomy" id="237069"/>
    <lineage>
        <taxon>Bacteria</taxon>
        <taxon>Bacillati</taxon>
        <taxon>Bacillota</taxon>
        <taxon>Bacilli</taxon>
        <taxon>Bacillales</taxon>
        <taxon>Bacillaceae</taxon>
        <taxon>Tenuibacillus</taxon>
    </lineage>
</organism>
<sequence>MTLKIGSHVSMSGKKMLLASSEEAVSYGANTFMIYTGAPQNTRRKATEELNIEEGQEHMKENGIDEFIVHAPYIINIGNTQKPATFELGVNFLQSEIERTEALGAKQIVLHPGSHVGAGAEKGIPKIIEGLNEILQKDQNVQIALETMAGKGSECGRTFDEIAAIIDGVKYNEHLSVCFDTCHVHDAGYDIVNDLDGVLKEFDDIIGLGRLKVIHINDSKNERGAHKDRHQNIGFGHIGFDAIHRVVHHPDLMHLPKILETPYVGEDKKNKKPPYKFEIDMLKGGEFVPELKEQIMEQ</sequence>
<dbReference type="GO" id="GO:0003906">
    <property type="term" value="F:DNA-(apurinic or apyrimidinic site) endonuclease activity"/>
    <property type="evidence" value="ECO:0007669"/>
    <property type="project" value="TreeGrafter"/>
</dbReference>
<evidence type="ECO:0000256" key="3">
    <source>
        <dbReference type="ARBA" id="ARBA00022723"/>
    </source>
</evidence>
<evidence type="ECO:0000256" key="7">
    <source>
        <dbReference type="ARBA" id="ARBA00023204"/>
    </source>
</evidence>
<keyword evidence="6 8" id="KW-0862">Zinc</keyword>
<comment type="catalytic activity">
    <reaction evidence="8">
        <text>Endonucleolytic cleavage to 5'-phosphooligonucleotide end-products.</text>
        <dbReference type="EC" id="3.1.21.2"/>
    </reaction>
</comment>
<feature type="binding site" evidence="8">
    <location>
        <position position="260"/>
    </location>
    <ligand>
        <name>Zn(2+)</name>
        <dbReference type="ChEBI" id="CHEBI:29105"/>
        <label>2</label>
    </ligand>
</feature>
<dbReference type="Proteomes" id="UP000199334">
    <property type="component" value="Unassembled WGS sequence"/>
</dbReference>
<evidence type="ECO:0000313" key="11">
    <source>
        <dbReference type="Proteomes" id="UP000199334"/>
    </source>
</evidence>
<protein>
    <recommendedName>
        <fullName evidence="8">Probable endonuclease 4</fullName>
        <ecNumber evidence="8">3.1.21.2</ecNumber>
    </recommendedName>
    <alternativeName>
        <fullName evidence="8">Endodeoxyribonuclease IV</fullName>
    </alternativeName>
    <alternativeName>
        <fullName evidence="8">Endonuclease IV</fullName>
    </alternativeName>
</protein>
<evidence type="ECO:0000256" key="6">
    <source>
        <dbReference type="ARBA" id="ARBA00022833"/>
    </source>
</evidence>